<dbReference type="Pfam" id="PF24869">
    <property type="entry name" value="DUF7734"/>
    <property type="match status" value="1"/>
</dbReference>
<evidence type="ECO:0000259" key="1">
    <source>
        <dbReference type="Pfam" id="PF24869"/>
    </source>
</evidence>
<evidence type="ECO:0000313" key="3">
    <source>
        <dbReference type="RefSeq" id="XP_008777817.3"/>
    </source>
</evidence>
<organism evidence="2 3">
    <name type="scientific">Phoenix dactylifera</name>
    <name type="common">Date palm</name>
    <dbReference type="NCBI Taxonomy" id="42345"/>
    <lineage>
        <taxon>Eukaryota</taxon>
        <taxon>Viridiplantae</taxon>
        <taxon>Streptophyta</taxon>
        <taxon>Embryophyta</taxon>
        <taxon>Tracheophyta</taxon>
        <taxon>Spermatophyta</taxon>
        <taxon>Magnoliopsida</taxon>
        <taxon>Liliopsida</taxon>
        <taxon>Arecaceae</taxon>
        <taxon>Coryphoideae</taxon>
        <taxon>Phoeniceae</taxon>
        <taxon>Phoenix</taxon>
    </lineage>
</organism>
<proteinExistence type="predicted"/>
<sequence length="186" mass="21145">MILSIHHPSLQRQLLPPMLIHAALSPVHHPWLLLLVNQNNVTAQKVVPMAGFRHRRPSEVHRCRRAERGSCNARRRVRYEDDEMEGEDYGRNSEIEMLETYSQSARNQALLVRATVDGEEEVVLIFKGFSSCLSSRTASDPSKSVLPGKAVIQSIDVIKGPFDPCNIEYLEKNLTWEAFKARLQSN</sequence>
<dbReference type="Proteomes" id="UP000228380">
    <property type="component" value="Chromosome 8"/>
</dbReference>
<dbReference type="AlphaFoldDB" id="A0A8B7BIR1"/>
<dbReference type="KEGG" id="pda:103697684"/>
<dbReference type="PANTHER" id="PTHR36729:SF2">
    <property type="entry name" value="EXPRESSED PROTEIN"/>
    <property type="match status" value="1"/>
</dbReference>
<dbReference type="GO" id="GO:0009507">
    <property type="term" value="C:chloroplast"/>
    <property type="evidence" value="ECO:0007669"/>
    <property type="project" value="TreeGrafter"/>
</dbReference>
<dbReference type="GeneID" id="103697684"/>
<dbReference type="RefSeq" id="XP_008777817.3">
    <property type="nucleotide sequence ID" value="XM_008779595.3"/>
</dbReference>
<gene>
    <name evidence="3" type="primary">LOC103697684</name>
</gene>
<keyword evidence="2" id="KW-1185">Reference proteome</keyword>
<reference evidence="3" key="2">
    <citation type="submission" date="2025-08" db="UniProtKB">
        <authorList>
            <consortium name="RefSeq"/>
        </authorList>
    </citation>
    <scope>IDENTIFICATION</scope>
    <source>
        <tissue evidence="3">Young leaves</tissue>
    </source>
</reference>
<dbReference type="InterPro" id="IPR056636">
    <property type="entry name" value="DUF7734"/>
</dbReference>
<feature type="domain" description="DUF7734" evidence="1">
    <location>
        <begin position="96"/>
        <end position="183"/>
    </location>
</feature>
<protein>
    <submittedName>
        <fullName evidence="3">Uncharacterized protein LOC103697684</fullName>
    </submittedName>
</protein>
<dbReference type="OrthoDB" id="2018366at2759"/>
<reference evidence="2" key="1">
    <citation type="journal article" date="2019" name="Nat. Commun.">
        <title>Genome-wide association mapping of date palm fruit traits.</title>
        <authorList>
            <person name="Hazzouri K.M."/>
            <person name="Gros-Balthazard M."/>
            <person name="Flowers J.M."/>
            <person name="Copetti D."/>
            <person name="Lemansour A."/>
            <person name="Lebrun M."/>
            <person name="Masmoudi K."/>
            <person name="Ferrand S."/>
            <person name="Dhar M.I."/>
            <person name="Fresquez Z.A."/>
            <person name="Rosas U."/>
            <person name="Zhang J."/>
            <person name="Talag J."/>
            <person name="Lee S."/>
            <person name="Kudrna D."/>
            <person name="Powell R.F."/>
            <person name="Leitch I.J."/>
            <person name="Krueger R.R."/>
            <person name="Wing R.A."/>
            <person name="Amiri K.M.A."/>
            <person name="Purugganan M.D."/>
        </authorList>
    </citation>
    <scope>NUCLEOTIDE SEQUENCE [LARGE SCALE GENOMIC DNA]</scope>
    <source>
        <strain evidence="2">cv. Khalas</strain>
    </source>
</reference>
<dbReference type="PANTHER" id="PTHR36729">
    <property type="entry name" value="EXPRESSED PROTEIN"/>
    <property type="match status" value="1"/>
</dbReference>
<accession>A0A8B7BIR1</accession>
<name>A0A8B7BIR1_PHODC</name>
<evidence type="ECO:0000313" key="2">
    <source>
        <dbReference type="Proteomes" id="UP000228380"/>
    </source>
</evidence>